<name>A0AAE9XV59_9PROT</name>
<accession>A0AAE9XV59</accession>
<dbReference type="Pfam" id="PF00144">
    <property type="entry name" value="Beta-lactamase"/>
    <property type="match status" value="1"/>
</dbReference>
<dbReference type="Gene3D" id="3.40.710.10">
    <property type="entry name" value="DD-peptidase/beta-lactamase superfamily"/>
    <property type="match status" value="1"/>
</dbReference>
<keyword evidence="4" id="KW-0378">Hydrolase</keyword>
<feature type="chain" id="PRO_5042175873" evidence="2">
    <location>
        <begin position="25"/>
        <end position="644"/>
    </location>
</feature>
<dbReference type="PANTHER" id="PTHR46825">
    <property type="entry name" value="D-ALANYL-D-ALANINE-CARBOXYPEPTIDASE/ENDOPEPTIDASE AMPH"/>
    <property type="match status" value="1"/>
</dbReference>
<dbReference type="SUPFAM" id="SSF56601">
    <property type="entry name" value="beta-lactamase/transpeptidase-like"/>
    <property type="match status" value="1"/>
</dbReference>
<protein>
    <submittedName>
        <fullName evidence="4">Serine hydrolase</fullName>
    </submittedName>
</protein>
<dbReference type="InterPro" id="IPR012338">
    <property type="entry name" value="Beta-lactam/transpept-like"/>
</dbReference>
<gene>
    <name evidence="4" type="ORF">PH603_00920</name>
</gene>
<dbReference type="InterPro" id="IPR001466">
    <property type="entry name" value="Beta-lactam-related"/>
</dbReference>
<keyword evidence="1" id="KW-0472">Membrane</keyword>
<keyword evidence="5" id="KW-1185">Reference proteome</keyword>
<keyword evidence="1" id="KW-0812">Transmembrane</keyword>
<keyword evidence="1" id="KW-1133">Transmembrane helix</keyword>
<reference evidence="4" key="1">
    <citation type="submission" date="2023-01" db="EMBL/GenBank/DDBJ databases">
        <title>The genome sequence of Kordiimonadaceae bacterium 6D33.</title>
        <authorList>
            <person name="Liu Y."/>
        </authorList>
    </citation>
    <scope>NUCLEOTIDE SEQUENCE</scope>
    <source>
        <strain evidence="4">6D33</strain>
    </source>
</reference>
<feature type="transmembrane region" description="Helical" evidence="1">
    <location>
        <begin position="615"/>
        <end position="634"/>
    </location>
</feature>
<feature type="signal peptide" evidence="2">
    <location>
        <begin position="1"/>
        <end position="24"/>
    </location>
</feature>
<dbReference type="GO" id="GO:0016787">
    <property type="term" value="F:hydrolase activity"/>
    <property type="evidence" value="ECO:0007669"/>
    <property type="project" value="UniProtKB-KW"/>
</dbReference>
<evidence type="ECO:0000313" key="5">
    <source>
        <dbReference type="Proteomes" id="UP001217500"/>
    </source>
</evidence>
<feature type="transmembrane region" description="Helical" evidence="1">
    <location>
        <begin position="547"/>
        <end position="567"/>
    </location>
</feature>
<dbReference type="PANTHER" id="PTHR46825:SF9">
    <property type="entry name" value="BETA-LACTAMASE-RELATED DOMAIN-CONTAINING PROTEIN"/>
    <property type="match status" value="1"/>
</dbReference>
<dbReference type="AlphaFoldDB" id="A0AAE9XV59"/>
<evidence type="ECO:0000256" key="2">
    <source>
        <dbReference type="SAM" id="SignalP"/>
    </source>
</evidence>
<dbReference type="InterPro" id="IPR050491">
    <property type="entry name" value="AmpC-like"/>
</dbReference>
<organism evidence="4 5">
    <name type="scientific">Gimibacter soli</name>
    <dbReference type="NCBI Taxonomy" id="3024400"/>
    <lineage>
        <taxon>Bacteria</taxon>
        <taxon>Pseudomonadati</taxon>
        <taxon>Pseudomonadota</taxon>
        <taxon>Alphaproteobacteria</taxon>
        <taxon>Kordiimonadales</taxon>
        <taxon>Temperatibacteraceae</taxon>
        <taxon>Gimibacter</taxon>
    </lineage>
</organism>
<proteinExistence type="predicted"/>
<dbReference type="Proteomes" id="UP001217500">
    <property type="component" value="Chromosome"/>
</dbReference>
<feature type="transmembrane region" description="Helical" evidence="1">
    <location>
        <begin position="583"/>
        <end position="603"/>
    </location>
</feature>
<evidence type="ECO:0000259" key="3">
    <source>
        <dbReference type="Pfam" id="PF00144"/>
    </source>
</evidence>
<feature type="domain" description="Beta-lactamase-related" evidence="3">
    <location>
        <begin position="61"/>
        <end position="367"/>
    </location>
</feature>
<feature type="transmembrane region" description="Helical" evidence="1">
    <location>
        <begin position="509"/>
        <end position="527"/>
    </location>
</feature>
<dbReference type="EMBL" id="CP116805">
    <property type="protein sequence ID" value="WCL54318.1"/>
    <property type="molecule type" value="Genomic_DNA"/>
</dbReference>
<keyword evidence="2" id="KW-0732">Signal</keyword>
<evidence type="ECO:0000256" key="1">
    <source>
        <dbReference type="SAM" id="Phobius"/>
    </source>
</evidence>
<evidence type="ECO:0000313" key="4">
    <source>
        <dbReference type="EMBL" id="WCL54318.1"/>
    </source>
</evidence>
<dbReference type="KEGG" id="gso:PH603_00920"/>
<dbReference type="RefSeq" id="WP_289504037.1">
    <property type="nucleotide sequence ID" value="NZ_CP116805.1"/>
</dbReference>
<sequence length="644" mass="71432">MKQRIRTLFAAFGMAAALPGAVMAQEPVAEAAPAVEAPAAAEPYPGLATFVDGMLATQLATMEISAATISVVKDGEVIFARAYGMQDIEADVPATAELSTFRIGSTSKLFTWTSVMQQVEAGKLDLDADVNTYLTGFQIPATFPEPITLRHILTHTAGFEDGALGFLIGYDTDNMLSLQDAMAKHIPMRVNKPGAYTSYSNYATALAGLIVQNVSGMPFNDYVQTHILDPLGMQRTTFDEPLPERLKDGRTVGYSREMGALKPERFELIAGFAPAGSVSSTATDMARFMMAHLQDGELDGARILKPETARQMHSVIFQGDKRLGGMAHGFYEEYLNGHRLIGHGGDTNQFHTNMLIDKDEQLGIFVSYATGSDTKGRNTFVETFYDRYYPVELAKLTPPADFDERAARYAGSYKFWRHNASTIEKAISVLMNDVEVAPTGEGTLFLAGLWGPQQYVEIDKNLFRQVDGQRRIAFIEDANGNVQDLYIDGLPFMSLSKAPAFESKFFKQLVPGFALILFLTVFTGWLYRRREYKTMQPGERAAIRFSLAVAGANWLFVLGLVIVISIYKETLFEGIPFAFKANLVLPILASLLTIGVIYHAVQAWKQGYWRLGRRVHYTLVALASVYMVVFYYYWNILGFQYATN</sequence>